<keyword evidence="2" id="KW-1185">Reference proteome</keyword>
<evidence type="ECO:0000313" key="1">
    <source>
        <dbReference type="EMBL" id="KAL1275563.1"/>
    </source>
</evidence>
<gene>
    <name evidence="1" type="ORF">QQF64_035186</name>
</gene>
<comment type="caution">
    <text evidence="1">The sequence shown here is derived from an EMBL/GenBank/DDBJ whole genome shotgun (WGS) entry which is preliminary data.</text>
</comment>
<dbReference type="Proteomes" id="UP001558613">
    <property type="component" value="Unassembled WGS sequence"/>
</dbReference>
<sequence length="81" mass="9001">MYPISISTCDILAHKASGNHLLFLSSAIMPSNNTTLCRHAIRKKCSHAAEHKSGLLCILATYHEMMSLEKDVNICHQTYVS</sequence>
<protein>
    <submittedName>
        <fullName evidence="1">Uncharacterized protein</fullName>
    </submittedName>
</protein>
<name>A0ABR3NF31_9TELE</name>
<dbReference type="EMBL" id="JAYMGO010000004">
    <property type="protein sequence ID" value="KAL1275563.1"/>
    <property type="molecule type" value="Genomic_DNA"/>
</dbReference>
<accession>A0ABR3NF31</accession>
<reference evidence="1 2" key="1">
    <citation type="submission" date="2023-09" db="EMBL/GenBank/DDBJ databases">
        <authorList>
            <person name="Wang M."/>
        </authorList>
    </citation>
    <scope>NUCLEOTIDE SEQUENCE [LARGE SCALE GENOMIC DNA]</scope>
    <source>
        <strain evidence="1">GT-2023</strain>
        <tissue evidence="1">Liver</tissue>
    </source>
</reference>
<proteinExistence type="predicted"/>
<organism evidence="1 2">
    <name type="scientific">Cirrhinus molitorella</name>
    <name type="common">mud carp</name>
    <dbReference type="NCBI Taxonomy" id="172907"/>
    <lineage>
        <taxon>Eukaryota</taxon>
        <taxon>Metazoa</taxon>
        <taxon>Chordata</taxon>
        <taxon>Craniata</taxon>
        <taxon>Vertebrata</taxon>
        <taxon>Euteleostomi</taxon>
        <taxon>Actinopterygii</taxon>
        <taxon>Neopterygii</taxon>
        <taxon>Teleostei</taxon>
        <taxon>Ostariophysi</taxon>
        <taxon>Cypriniformes</taxon>
        <taxon>Cyprinidae</taxon>
        <taxon>Labeoninae</taxon>
        <taxon>Labeonini</taxon>
        <taxon>Cirrhinus</taxon>
    </lineage>
</organism>
<evidence type="ECO:0000313" key="2">
    <source>
        <dbReference type="Proteomes" id="UP001558613"/>
    </source>
</evidence>